<dbReference type="Proteomes" id="UP000297245">
    <property type="component" value="Unassembled WGS sequence"/>
</dbReference>
<keyword evidence="4" id="KW-1185">Reference proteome</keyword>
<evidence type="ECO:0000313" key="3">
    <source>
        <dbReference type="EMBL" id="THU75920.1"/>
    </source>
</evidence>
<accession>A0A4S8KKB8</accession>
<feature type="compositionally biased region" description="Low complexity" evidence="2">
    <location>
        <begin position="48"/>
        <end position="65"/>
    </location>
</feature>
<evidence type="ECO:0000313" key="4">
    <source>
        <dbReference type="Proteomes" id="UP000297245"/>
    </source>
</evidence>
<proteinExistence type="predicted"/>
<feature type="compositionally biased region" description="Polar residues" evidence="2">
    <location>
        <begin position="79"/>
        <end position="99"/>
    </location>
</feature>
<evidence type="ECO:0000256" key="1">
    <source>
        <dbReference type="SAM" id="Coils"/>
    </source>
</evidence>
<organism evidence="3 4">
    <name type="scientific">Dendrothele bispora (strain CBS 962.96)</name>
    <dbReference type="NCBI Taxonomy" id="1314807"/>
    <lineage>
        <taxon>Eukaryota</taxon>
        <taxon>Fungi</taxon>
        <taxon>Dikarya</taxon>
        <taxon>Basidiomycota</taxon>
        <taxon>Agaricomycotina</taxon>
        <taxon>Agaricomycetes</taxon>
        <taxon>Agaricomycetidae</taxon>
        <taxon>Agaricales</taxon>
        <taxon>Agaricales incertae sedis</taxon>
        <taxon>Dendrothele</taxon>
    </lineage>
</organism>
<evidence type="ECO:0000256" key="2">
    <source>
        <dbReference type="SAM" id="MobiDB-lite"/>
    </source>
</evidence>
<reference evidence="3 4" key="1">
    <citation type="journal article" date="2019" name="Nat. Ecol. Evol.">
        <title>Megaphylogeny resolves global patterns of mushroom evolution.</title>
        <authorList>
            <person name="Varga T."/>
            <person name="Krizsan K."/>
            <person name="Foldi C."/>
            <person name="Dima B."/>
            <person name="Sanchez-Garcia M."/>
            <person name="Sanchez-Ramirez S."/>
            <person name="Szollosi G.J."/>
            <person name="Szarkandi J.G."/>
            <person name="Papp V."/>
            <person name="Albert L."/>
            <person name="Andreopoulos W."/>
            <person name="Angelini C."/>
            <person name="Antonin V."/>
            <person name="Barry K.W."/>
            <person name="Bougher N.L."/>
            <person name="Buchanan P."/>
            <person name="Buyck B."/>
            <person name="Bense V."/>
            <person name="Catcheside P."/>
            <person name="Chovatia M."/>
            <person name="Cooper J."/>
            <person name="Damon W."/>
            <person name="Desjardin D."/>
            <person name="Finy P."/>
            <person name="Geml J."/>
            <person name="Haridas S."/>
            <person name="Hughes K."/>
            <person name="Justo A."/>
            <person name="Karasinski D."/>
            <person name="Kautmanova I."/>
            <person name="Kiss B."/>
            <person name="Kocsube S."/>
            <person name="Kotiranta H."/>
            <person name="LaButti K.M."/>
            <person name="Lechner B.E."/>
            <person name="Liimatainen K."/>
            <person name="Lipzen A."/>
            <person name="Lukacs Z."/>
            <person name="Mihaltcheva S."/>
            <person name="Morgado L.N."/>
            <person name="Niskanen T."/>
            <person name="Noordeloos M.E."/>
            <person name="Ohm R.A."/>
            <person name="Ortiz-Santana B."/>
            <person name="Ovrebo C."/>
            <person name="Racz N."/>
            <person name="Riley R."/>
            <person name="Savchenko A."/>
            <person name="Shiryaev A."/>
            <person name="Soop K."/>
            <person name="Spirin V."/>
            <person name="Szebenyi C."/>
            <person name="Tomsovsky M."/>
            <person name="Tulloss R.E."/>
            <person name="Uehling J."/>
            <person name="Grigoriev I.V."/>
            <person name="Vagvolgyi C."/>
            <person name="Papp T."/>
            <person name="Martin F.M."/>
            <person name="Miettinen O."/>
            <person name="Hibbett D.S."/>
            <person name="Nagy L.G."/>
        </authorList>
    </citation>
    <scope>NUCLEOTIDE SEQUENCE [LARGE SCALE GENOMIC DNA]</scope>
    <source>
        <strain evidence="3 4">CBS 962.96</strain>
    </source>
</reference>
<dbReference type="EMBL" id="ML181380">
    <property type="protein sequence ID" value="THU75920.1"/>
    <property type="molecule type" value="Genomic_DNA"/>
</dbReference>
<sequence>MSLFDPEPVASPSERVALSSSRTSSLKSIESSTSTPPTVTPRPDDPTPSDSCRSSSPSSNVPTTSIQGSDTGPAPGKYDTSQNQEDAPPQSGSFGSALSTLFNFHRPTISLPKMRFESRDPQTPPSQLASREGALSGDQAPSFDGGKPANGKRTTDERPSSDEQAPKRRIKEVYVYYPDGITGDSDHIDVVASSSLDAEVRLTVSSLIRVQVDTCLSGENRQTAKSGTVGTGSRLLDYFFDTVKENNERWELARTQCFQAEELISQYQTETSSLREQVESSKENETSVVGELILSKQESVDKSIRIAFLESQFEQQEKNLERITKEYEESLESKLTELESANNEVVELDRERVTLSETIQRHENTIQALQQQTSNNKTTWDRERATLSETIQQHEKDFQSKSTELETANRELTELRQVTRPENVQRDENTIQALQLQMGNNQTTWD</sequence>
<feature type="compositionally biased region" description="Low complexity" evidence="2">
    <location>
        <begin position="19"/>
        <end position="37"/>
    </location>
</feature>
<feature type="compositionally biased region" description="Basic and acidic residues" evidence="2">
    <location>
        <begin position="153"/>
        <end position="166"/>
    </location>
</feature>
<gene>
    <name evidence="3" type="ORF">K435DRAFT_813911</name>
</gene>
<protein>
    <submittedName>
        <fullName evidence="3">Uncharacterized protein</fullName>
    </submittedName>
</protein>
<feature type="region of interest" description="Disordered" evidence="2">
    <location>
        <begin position="1"/>
        <end position="99"/>
    </location>
</feature>
<dbReference type="AlphaFoldDB" id="A0A4S8KKB8"/>
<feature type="region of interest" description="Disordered" evidence="2">
    <location>
        <begin position="114"/>
        <end position="169"/>
    </location>
</feature>
<name>A0A4S8KKB8_DENBC</name>
<feature type="non-terminal residue" evidence="3">
    <location>
        <position position="446"/>
    </location>
</feature>
<feature type="coiled-coil region" evidence="1">
    <location>
        <begin position="264"/>
        <end position="418"/>
    </location>
</feature>
<keyword evidence="1" id="KW-0175">Coiled coil</keyword>